<dbReference type="OrthoDB" id="3267419at2759"/>
<dbReference type="HOGENOM" id="CLU_1540178_0_0_1"/>
<dbReference type="Proteomes" id="UP000027222">
    <property type="component" value="Unassembled WGS sequence"/>
</dbReference>
<organism evidence="1 2">
    <name type="scientific">Galerina marginata (strain CBS 339.88)</name>
    <dbReference type="NCBI Taxonomy" id="685588"/>
    <lineage>
        <taxon>Eukaryota</taxon>
        <taxon>Fungi</taxon>
        <taxon>Dikarya</taxon>
        <taxon>Basidiomycota</taxon>
        <taxon>Agaricomycotina</taxon>
        <taxon>Agaricomycetes</taxon>
        <taxon>Agaricomycetidae</taxon>
        <taxon>Agaricales</taxon>
        <taxon>Agaricineae</taxon>
        <taxon>Strophariaceae</taxon>
        <taxon>Galerina</taxon>
    </lineage>
</organism>
<reference evidence="2" key="1">
    <citation type="journal article" date="2014" name="Proc. Natl. Acad. Sci. U.S.A.">
        <title>Extensive sampling of basidiomycete genomes demonstrates inadequacy of the white-rot/brown-rot paradigm for wood decay fungi.</title>
        <authorList>
            <person name="Riley R."/>
            <person name="Salamov A.A."/>
            <person name="Brown D.W."/>
            <person name="Nagy L.G."/>
            <person name="Floudas D."/>
            <person name="Held B.W."/>
            <person name="Levasseur A."/>
            <person name="Lombard V."/>
            <person name="Morin E."/>
            <person name="Otillar R."/>
            <person name="Lindquist E.A."/>
            <person name="Sun H."/>
            <person name="LaButti K.M."/>
            <person name="Schmutz J."/>
            <person name="Jabbour D."/>
            <person name="Luo H."/>
            <person name="Baker S.E."/>
            <person name="Pisabarro A.G."/>
            <person name="Walton J.D."/>
            <person name="Blanchette R.A."/>
            <person name="Henrissat B."/>
            <person name="Martin F."/>
            <person name="Cullen D."/>
            <person name="Hibbett D.S."/>
            <person name="Grigoriev I.V."/>
        </authorList>
    </citation>
    <scope>NUCLEOTIDE SEQUENCE [LARGE SCALE GENOMIC DNA]</scope>
    <source>
        <strain evidence="2">CBS 339.88</strain>
    </source>
</reference>
<evidence type="ECO:0000313" key="1">
    <source>
        <dbReference type="EMBL" id="KDR82876.1"/>
    </source>
</evidence>
<sequence>MPVDLTQSPSSALLKHNLSTIISIVQELVNKIPELRKRLLKTNRGVFATDLTLVAYGIRTGYLVDLITPNDPVVVFSSLIGALRADPRTKDYFASVLHLYEPSSEQSFFVNTSLLALCLNQFHATGDEPTARGTSSHRVLIPFFILLQSPVKIQCSLRHSTGFLRMFPCFSKWY</sequence>
<keyword evidence="2" id="KW-1185">Reference proteome</keyword>
<protein>
    <submittedName>
        <fullName evidence="1">Uncharacterized protein</fullName>
    </submittedName>
</protein>
<dbReference type="EMBL" id="KL142369">
    <property type="protein sequence ID" value="KDR82876.1"/>
    <property type="molecule type" value="Genomic_DNA"/>
</dbReference>
<proteinExistence type="predicted"/>
<name>A0A067TIA2_GALM3</name>
<accession>A0A067TIA2</accession>
<gene>
    <name evidence="1" type="ORF">GALMADRAFT_855848</name>
</gene>
<evidence type="ECO:0000313" key="2">
    <source>
        <dbReference type="Proteomes" id="UP000027222"/>
    </source>
</evidence>
<dbReference type="AlphaFoldDB" id="A0A067TIA2"/>